<comment type="caution">
    <text evidence="3">The sequence shown here is derived from an EMBL/GenBank/DDBJ whole genome shotgun (WGS) entry which is preliminary data.</text>
</comment>
<gene>
    <name evidence="3" type="ORF">LV89_03055</name>
</gene>
<dbReference type="InterPro" id="IPR029069">
    <property type="entry name" value="HotDog_dom_sf"/>
</dbReference>
<dbReference type="PIRSF" id="PIRSF003230">
    <property type="entry name" value="YbgC"/>
    <property type="match status" value="1"/>
</dbReference>
<proteinExistence type="inferred from homology"/>
<dbReference type="GO" id="GO:0047617">
    <property type="term" value="F:fatty acyl-CoA hydrolase activity"/>
    <property type="evidence" value="ECO:0007669"/>
    <property type="project" value="TreeGrafter"/>
</dbReference>
<dbReference type="Pfam" id="PF13279">
    <property type="entry name" value="4HBT_2"/>
    <property type="match status" value="1"/>
</dbReference>
<dbReference type="RefSeq" id="WP_109743765.1">
    <property type="nucleotide sequence ID" value="NZ_QGGO01000016.1"/>
</dbReference>
<dbReference type="PANTHER" id="PTHR31793">
    <property type="entry name" value="4-HYDROXYBENZOYL-COA THIOESTERASE FAMILY MEMBER"/>
    <property type="match status" value="1"/>
</dbReference>
<sequence length="140" mass="16286">METLQMTSTKEVLIRFNEVDSMSIVWHGNYVKYLEDGREDFGRKFGLSYIHIQKAGYLAPIVDLKIQYKKSLYYGDSVLVETTFVETEAAKLFFKYRLISPTTSKVLCTATTTQVFLDTKGTLQLTLPDFVQDWKKRWFA</sequence>
<comment type="similarity">
    <text evidence="1">Belongs to the 4-hydroxybenzoyl-CoA thioesterase family.</text>
</comment>
<protein>
    <submittedName>
        <fullName evidence="3">Acyl-CoA thioester hydrolase</fullName>
    </submittedName>
</protein>
<reference evidence="3 4" key="1">
    <citation type="submission" date="2018-05" db="EMBL/GenBank/DDBJ databases">
        <title>Genomic Encyclopedia of Archaeal and Bacterial Type Strains, Phase II (KMG-II): from individual species to whole genera.</title>
        <authorList>
            <person name="Goeker M."/>
        </authorList>
    </citation>
    <scope>NUCLEOTIDE SEQUENCE [LARGE SCALE GENOMIC DNA]</scope>
    <source>
        <strain evidence="3 4">DSM 22214</strain>
    </source>
</reference>
<dbReference type="OrthoDB" id="9800856at2"/>
<dbReference type="PANTHER" id="PTHR31793:SF27">
    <property type="entry name" value="NOVEL THIOESTERASE SUPERFAMILY DOMAIN AND SAPOSIN A-TYPE DOMAIN CONTAINING PROTEIN (0610012H03RIK)"/>
    <property type="match status" value="1"/>
</dbReference>
<name>A0A316E2H6_9BACT</name>
<evidence type="ECO:0000256" key="1">
    <source>
        <dbReference type="ARBA" id="ARBA00005953"/>
    </source>
</evidence>
<keyword evidence="4" id="KW-1185">Reference proteome</keyword>
<organism evidence="3 4">
    <name type="scientific">Arcicella aurantiaca</name>
    <dbReference type="NCBI Taxonomy" id="591202"/>
    <lineage>
        <taxon>Bacteria</taxon>
        <taxon>Pseudomonadati</taxon>
        <taxon>Bacteroidota</taxon>
        <taxon>Cytophagia</taxon>
        <taxon>Cytophagales</taxon>
        <taxon>Flectobacillaceae</taxon>
        <taxon>Arcicella</taxon>
    </lineage>
</organism>
<evidence type="ECO:0000313" key="3">
    <source>
        <dbReference type="EMBL" id="PWK23848.1"/>
    </source>
</evidence>
<dbReference type="InterPro" id="IPR050563">
    <property type="entry name" value="4-hydroxybenzoyl-CoA_TE"/>
</dbReference>
<dbReference type="Gene3D" id="3.10.129.10">
    <property type="entry name" value="Hotdog Thioesterase"/>
    <property type="match status" value="1"/>
</dbReference>
<dbReference type="SUPFAM" id="SSF54637">
    <property type="entry name" value="Thioesterase/thiol ester dehydrase-isomerase"/>
    <property type="match status" value="1"/>
</dbReference>
<dbReference type="AlphaFoldDB" id="A0A316E2H6"/>
<dbReference type="InterPro" id="IPR006684">
    <property type="entry name" value="YbgC/YbaW"/>
</dbReference>
<dbReference type="CDD" id="cd00586">
    <property type="entry name" value="4HBT"/>
    <property type="match status" value="1"/>
</dbReference>
<accession>A0A316E2H6</accession>
<evidence type="ECO:0000256" key="2">
    <source>
        <dbReference type="ARBA" id="ARBA00022801"/>
    </source>
</evidence>
<dbReference type="EMBL" id="QGGO01000016">
    <property type="protein sequence ID" value="PWK23848.1"/>
    <property type="molecule type" value="Genomic_DNA"/>
</dbReference>
<evidence type="ECO:0000313" key="4">
    <source>
        <dbReference type="Proteomes" id="UP000245489"/>
    </source>
</evidence>
<keyword evidence="2 3" id="KW-0378">Hydrolase</keyword>
<dbReference type="Proteomes" id="UP000245489">
    <property type="component" value="Unassembled WGS sequence"/>
</dbReference>